<dbReference type="Proteomes" id="UP000002029">
    <property type="component" value="Chromosome"/>
</dbReference>
<evidence type="ECO:0000313" key="2">
    <source>
        <dbReference type="Proteomes" id="UP000002029"/>
    </source>
</evidence>
<dbReference type="AlphaFoldDB" id="D2AZA1"/>
<sequence>MKPPITDHDCCGRCRRGWDCLSAAQRDYDGPGNFAHTYFAEMFLNPRGAVREVSQAVDSADAALCQV</sequence>
<protein>
    <submittedName>
        <fullName evidence="1">Uncharacterized protein</fullName>
    </submittedName>
</protein>
<dbReference type="STRING" id="479432.Sros_0250"/>
<gene>
    <name evidence="1" type="ordered locus">Sros_0250</name>
</gene>
<reference evidence="1 2" key="1">
    <citation type="journal article" date="2010" name="Stand. Genomic Sci.">
        <title>Complete genome sequence of Streptosporangium roseum type strain (NI 9100).</title>
        <authorList>
            <person name="Nolan M."/>
            <person name="Sikorski J."/>
            <person name="Jando M."/>
            <person name="Lucas S."/>
            <person name="Lapidus A."/>
            <person name="Glavina Del Rio T."/>
            <person name="Chen F."/>
            <person name="Tice H."/>
            <person name="Pitluck S."/>
            <person name="Cheng J.F."/>
            <person name="Chertkov O."/>
            <person name="Sims D."/>
            <person name="Meincke L."/>
            <person name="Brettin T."/>
            <person name="Han C."/>
            <person name="Detter J.C."/>
            <person name="Bruce D."/>
            <person name="Goodwin L."/>
            <person name="Land M."/>
            <person name="Hauser L."/>
            <person name="Chang Y.J."/>
            <person name="Jeffries C.D."/>
            <person name="Ivanova N."/>
            <person name="Mavromatis K."/>
            <person name="Mikhailova N."/>
            <person name="Chen A."/>
            <person name="Palaniappan K."/>
            <person name="Chain P."/>
            <person name="Rohde M."/>
            <person name="Goker M."/>
            <person name="Bristow J."/>
            <person name="Eisen J.A."/>
            <person name="Markowitz V."/>
            <person name="Hugenholtz P."/>
            <person name="Kyrpides N.C."/>
            <person name="Klenk H.P."/>
        </authorList>
    </citation>
    <scope>NUCLEOTIDE SEQUENCE [LARGE SCALE GENOMIC DNA]</scope>
    <source>
        <strain evidence="2">ATCC 12428 / DSM 43021 / JCM 3005 / NI 9100</strain>
    </source>
</reference>
<organism evidence="1 2">
    <name type="scientific">Streptosporangium roseum (strain ATCC 12428 / DSM 43021 / JCM 3005 / KCTC 9067 / NCIMB 10171 / NRRL 2505 / NI 9100)</name>
    <dbReference type="NCBI Taxonomy" id="479432"/>
    <lineage>
        <taxon>Bacteria</taxon>
        <taxon>Bacillati</taxon>
        <taxon>Actinomycetota</taxon>
        <taxon>Actinomycetes</taxon>
        <taxon>Streptosporangiales</taxon>
        <taxon>Streptosporangiaceae</taxon>
        <taxon>Streptosporangium</taxon>
    </lineage>
</organism>
<dbReference type="HOGENOM" id="CLU_2810707_0_0_11"/>
<keyword evidence="2" id="KW-1185">Reference proteome</keyword>
<name>D2AZA1_STRRD</name>
<dbReference type="EMBL" id="CP001814">
    <property type="protein sequence ID" value="ACZ83286.1"/>
    <property type="molecule type" value="Genomic_DNA"/>
</dbReference>
<proteinExistence type="predicted"/>
<evidence type="ECO:0000313" key="1">
    <source>
        <dbReference type="EMBL" id="ACZ83286.1"/>
    </source>
</evidence>
<dbReference type="KEGG" id="sro:Sros_0250"/>
<accession>D2AZA1</accession>